<feature type="coiled-coil region" evidence="5">
    <location>
        <begin position="126"/>
        <end position="160"/>
    </location>
</feature>
<comment type="caution">
    <text evidence="8">The sequence shown here is derived from an EMBL/GenBank/DDBJ whole genome shotgun (WGS) entry which is preliminary data.</text>
</comment>
<dbReference type="PROSITE" id="PS00226">
    <property type="entry name" value="IF_ROD_1"/>
    <property type="match status" value="1"/>
</dbReference>
<dbReference type="Gene3D" id="1.20.5.170">
    <property type="match status" value="1"/>
</dbReference>
<dbReference type="PANTHER" id="PTHR23239:SF121">
    <property type="entry name" value="KERATIN, TYPE I CYTOSKELETAL 13"/>
    <property type="match status" value="1"/>
</dbReference>
<dbReference type="Gene3D" id="1.20.5.1160">
    <property type="entry name" value="Vasodilator-stimulated phosphoprotein"/>
    <property type="match status" value="1"/>
</dbReference>
<dbReference type="Pfam" id="PF00038">
    <property type="entry name" value="Filament"/>
    <property type="match status" value="1"/>
</dbReference>
<keyword evidence="9" id="KW-1185">Reference proteome</keyword>
<dbReference type="Gene3D" id="1.20.5.500">
    <property type="entry name" value="Single helix bin"/>
    <property type="match status" value="1"/>
</dbReference>
<feature type="coiled-coil region" evidence="5">
    <location>
        <begin position="228"/>
        <end position="273"/>
    </location>
</feature>
<reference evidence="8" key="1">
    <citation type="journal article" date="2022" name="bioRxiv">
        <title>Sequencing and chromosome-scale assembly of the giantPleurodeles waltlgenome.</title>
        <authorList>
            <person name="Brown T."/>
            <person name="Elewa A."/>
            <person name="Iarovenko S."/>
            <person name="Subramanian E."/>
            <person name="Araus A.J."/>
            <person name="Petzold A."/>
            <person name="Susuki M."/>
            <person name="Suzuki K.-i.T."/>
            <person name="Hayashi T."/>
            <person name="Toyoda A."/>
            <person name="Oliveira C."/>
            <person name="Osipova E."/>
            <person name="Leigh N.D."/>
            <person name="Simon A."/>
            <person name="Yun M.H."/>
        </authorList>
    </citation>
    <scope>NUCLEOTIDE SEQUENCE</scope>
    <source>
        <strain evidence="8">20211129_DDA</strain>
        <tissue evidence="8">Liver</tissue>
    </source>
</reference>
<evidence type="ECO:0000256" key="5">
    <source>
        <dbReference type="SAM" id="Coils"/>
    </source>
</evidence>
<dbReference type="GO" id="GO:0045109">
    <property type="term" value="P:intermediate filament organization"/>
    <property type="evidence" value="ECO:0007669"/>
    <property type="project" value="TreeGrafter"/>
</dbReference>
<evidence type="ECO:0000256" key="6">
    <source>
        <dbReference type="SAM" id="MobiDB-lite"/>
    </source>
</evidence>
<dbReference type="SMART" id="SM01391">
    <property type="entry name" value="Filament"/>
    <property type="match status" value="1"/>
</dbReference>
<comment type="similarity">
    <text evidence="4">Belongs to the intermediate filament family.</text>
</comment>
<dbReference type="InterPro" id="IPR039008">
    <property type="entry name" value="IF_rod_dom"/>
</dbReference>
<feature type="region of interest" description="Disordered" evidence="6">
    <location>
        <begin position="432"/>
        <end position="455"/>
    </location>
</feature>
<evidence type="ECO:0000256" key="4">
    <source>
        <dbReference type="RuleBase" id="RU000685"/>
    </source>
</evidence>
<sequence length="455" mass="49009">MSHFSSSRSFKGSSGSVQYSSASGGGAGGMGGHGSFGNYASGGIGGYASGGGSIGYGGSSAGGGFGAGGGPEVQMGFRNAGEYGAGGSYGFGGESGGGFLQGGGGGFLQGGGDGGLLVGGNEKATMQNLNDRLATYLKKVKELEDANNELERKIREWYEKRKPTSSGKQGDYSGYYKTIEELQQKILTATMDNSKIILNIDNSRLTADDFKLKYENELMLRQSVEADINGLRRVLDDLTLSRSDLETQIESLKEEMAALRKNHEDEMKGAQNQEAGSLNVEMNAAPGVDLLKVVNDMRINYEKVAEKYRKQAEEQFQLTSKELIQQVTADTQAVQSVKSETSSIRQSLQSLEIELQSQLSMKAGLEATLAETEGRYCMQLAQLQTMITSMESQLSQLRSEMEQQNREYMDLMDIKVRLEQEISTYRNLLDGQDIKVSGGDKTPGNPPANTGTKVK</sequence>
<evidence type="ECO:0000256" key="2">
    <source>
        <dbReference type="ARBA" id="ARBA00022754"/>
    </source>
</evidence>
<feature type="coiled-coil region" evidence="5">
    <location>
        <begin position="348"/>
        <end position="421"/>
    </location>
</feature>
<keyword evidence="1" id="KW-0416">Keratin</keyword>
<dbReference type="GO" id="GO:0030855">
    <property type="term" value="P:epithelial cell differentiation"/>
    <property type="evidence" value="ECO:0007669"/>
    <property type="project" value="TreeGrafter"/>
</dbReference>
<evidence type="ECO:0000313" key="9">
    <source>
        <dbReference type="Proteomes" id="UP001066276"/>
    </source>
</evidence>
<dbReference type="PRINTS" id="PR01248">
    <property type="entry name" value="TYPE1KERATIN"/>
</dbReference>
<accession>A0AAV7Q5D7</accession>
<dbReference type="FunFam" id="1.20.5.1160:FF:000002">
    <property type="entry name" value="Type I keratin 10"/>
    <property type="match status" value="1"/>
</dbReference>
<dbReference type="PROSITE" id="PS51842">
    <property type="entry name" value="IF_ROD_2"/>
    <property type="match status" value="1"/>
</dbReference>
<dbReference type="SUPFAM" id="SSF64593">
    <property type="entry name" value="Intermediate filament protein, coiled coil region"/>
    <property type="match status" value="2"/>
</dbReference>
<dbReference type="InterPro" id="IPR018039">
    <property type="entry name" value="IF_conserved"/>
</dbReference>
<keyword evidence="2 4" id="KW-0403">Intermediate filament</keyword>
<dbReference type="PANTHER" id="PTHR23239">
    <property type="entry name" value="INTERMEDIATE FILAMENT"/>
    <property type="match status" value="1"/>
</dbReference>
<proteinExistence type="inferred from homology"/>
<dbReference type="GO" id="GO:0005198">
    <property type="term" value="F:structural molecule activity"/>
    <property type="evidence" value="ECO:0007669"/>
    <property type="project" value="InterPro"/>
</dbReference>
<feature type="domain" description="IF rod" evidence="7">
    <location>
        <begin position="122"/>
        <end position="436"/>
    </location>
</feature>
<keyword evidence="3 5" id="KW-0175">Coiled coil</keyword>
<evidence type="ECO:0000256" key="3">
    <source>
        <dbReference type="ARBA" id="ARBA00023054"/>
    </source>
</evidence>
<name>A0AAV7Q5D7_PLEWA</name>
<gene>
    <name evidence="8" type="ORF">NDU88_002231</name>
</gene>
<dbReference type="FunFam" id="1.20.5.170:FF:000002">
    <property type="entry name" value="Type I keratin KA11"/>
    <property type="match status" value="1"/>
</dbReference>
<dbReference type="InterPro" id="IPR002957">
    <property type="entry name" value="Keratin_I"/>
</dbReference>
<evidence type="ECO:0000256" key="1">
    <source>
        <dbReference type="ARBA" id="ARBA00022744"/>
    </source>
</evidence>
<dbReference type="AlphaFoldDB" id="A0AAV7Q5D7"/>
<organism evidence="8 9">
    <name type="scientific">Pleurodeles waltl</name>
    <name type="common">Iberian ribbed newt</name>
    <dbReference type="NCBI Taxonomy" id="8319"/>
    <lineage>
        <taxon>Eukaryota</taxon>
        <taxon>Metazoa</taxon>
        <taxon>Chordata</taxon>
        <taxon>Craniata</taxon>
        <taxon>Vertebrata</taxon>
        <taxon>Euteleostomi</taxon>
        <taxon>Amphibia</taxon>
        <taxon>Batrachia</taxon>
        <taxon>Caudata</taxon>
        <taxon>Salamandroidea</taxon>
        <taxon>Salamandridae</taxon>
        <taxon>Pleurodelinae</taxon>
        <taxon>Pleurodeles</taxon>
    </lineage>
</organism>
<dbReference type="EMBL" id="JANPWB010000010">
    <property type="protein sequence ID" value="KAJ1135801.1"/>
    <property type="molecule type" value="Genomic_DNA"/>
</dbReference>
<evidence type="ECO:0000313" key="8">
    <source>
        <dbReference type="EMBL" id="KAJ1135801.1"/>
    </source>
</evidence>
<dbReference type="Proteomes" id="UP001066276">
    <property type="component" value="Chromosome 6"/>
</dbReference>
<dbReference type="GO" id="GO:0005882">
    <property type="term" value="C:intermediate filament"/>
    <property type="evidence" value="ECO:0007669"/>
    <property type="project" value="UniProtKB-KW"/>
</dbReference>
<evidence type="ECO:0000259" key="7">
    <source>
        <dbReference type="PROSITE" id="PS51842"/>
    </source>
</evidence>
<protein>
    <recommendedName>
        <fullName evidence="7">IF rod domain-containing protein</fullName>
    </recommendedName>
</protein>